<keyword evidence="7" id="KW-1185">Reference proteome</keyword>
<reference evidence="6 7" key="1">
    <citation type="journal article" date="2013" name="Genome Biol.">
        <title>The genome sequence of the most widely cultivated cacao type and its use to identify candidate genes regulating pod color.</title>
        <authorList>
            <person name="Motamayor J.C."/>
            <person name="Mockaitis K."/>
            <person name="Schmutz J."/>
            <person name="Haiminen N."/>
            <person name="Iii D.L."/>
            <person name="Cornejo O."/>
            <person name="Findley S.D."/>
            <person name="Zheng P."/>
            <person name="Utro F."/>
            <person name="Royaert S."/>
            <person name="Saski C."/>
            <person name="Jenkins J."/>
            <person name="Podicheti R."/>
            <person name="Zhao M."/>
            <person name="Scheffler B.E."/>
            <person name="Stack J.C."/>
            <person name="Feltus F.A."/>
            <person name="Mustiga G.M."/>
            <person name="Amores F."/>
            <person name="Phillips W."/>
            <person name="Marelli J.P."/>
            <person name="May G.D."/>
            <person name="Shapiro H."/>
            <person name="Ma J."/>
            <person name="Bustamante C.D."/>
            <person name="Schnell R.J."/>
            <person name="Main D."/>
            <person name="Gilbert D."/>
            <person name="Parida L."/>
            <person name="Kuhn D.N."/>
        </authorList>
    </citation>
    <scope>NUCLEOTIDE SEQUENCE [LARGE SCALE GENOMIC DNA]</scope>
    <source>
        <strain evidence="7">cv. Matina 1-6</strain>
    </source>
</reference>
<keyword evidence="2" id="KW-0805">Transcription regulation</keyword>
<dbReference type="GO" id="GO:0003677">
    <property type="term" value="F:DNA binding"/>
    <property type="evidence" value="ECO:0007669"/>
    <property type="project" value="UniProtKB-KW"/>
</dbReference>
<dbReference type="InParanoid" id="A0A061DF69"/>
<name>A0A061DF69_THECC</name>
<accession>A0A061DF69</accession>
<sequence>MDSGPIVTLVLFPLTRQEEKYAVAGESTSYEPQRKENCRESEHDVNTCQEPEIGVLSLELSLGFNDSTCTSKKRKRMENPSSARGVWSCRNKRIKVDREEARMLELTELRLGLDPYCIKKTLTGSDLGNMSRLMLAAECIEYHVFPFWNADQLAKIKEGLSVSVWDGDTQTEHELVFKRWNKRANVLIKNWVKDFVRRRELKLGDEIGLYWDSCNSRFQFAVLNRVARN</sequence>
<dbReference type="SUPFAM" id="SSF101936">
    <property type="entry name" value="DNA-binding pseudobarrel domain"/>
    <property type="match status" value="1"/>
</dbReference>
<dbReference type="CDD" id="cd10017">
    <property type="entry name" value="B3_DNA"/>
    <property type="match status" value="1"/>
</dbReference>
<dbReference type="EMBL" id="CM001879">
    <property type="protein sequence ID" value="EOX90715.1"/>
    <property type="molecule type" value="Genomic_DNA"/>
</dbReference>
<evidence type="ECO:0000256" key="1">
    <source>
        <dbReference type="ARBA" id="ARBA00004123"/>
    </source>
</evidence>
<dbReference type="GO" id="GO:0005634">
    <property type="term" value="C:nucleus"/>
    <property type="evidence" value="ECO:0007669"/>
    <property type="project" value="UniProtKB-SubCell"/>
</dbReference>
<gene>
    <name evidence="6" type="ORF">TCM_000105</name>
</gene>
<dbReference type="InterPro" id="IPR051442">
    <property type="entry name" value="B3_domain"/>
</dbReference>
<keyword evidence="4" id="KW-0804">Transcription</keyword>
<organism evidence="6 7">
    <name type="scientific">Theobroma cacao</name>
    <name type="common">Cacao</name>
    <name type="synonym">Cocoa</name>
    <dbReference type="NCBI Taxonomy" id="3641"/>
    <lineage>
        <taxon>Eukaryota</taxon>
        <taxon>Viridiplantae</taxon>
        <taxon>Streptophyta</taxon>
        <taxon>Embryophyta</taxon>
        <taxon>Tracheophyta</taxon>
        <taxon>Spermatophyta</taxon>
        <taxon>Magnoliopsida</taxon>
        <taxon>eudicotyledons</taxon>
        <taxon>Gunneridae</taxon>
        <taxon>Pentapetalae</taxon>
        <taxon>rosids</taxon>
        <taxon>malvids</taxon>
        <taxon>Malvales</taxon>
        <taxon>Malvaceae</taxon>
        <taxon>Byttnerioideae</taxon>
        <taxon>Theobroma</taxon>
    </lineage>
</organism>
<dbReference type="InterPro" id="IPR003340">
    <property type="entry name" value="B3_DNA-bd"/>
</dbReference>
<keyword evidence="5" id="KW-0539">Nucleus</keyword>
<dbReference type="PANTHER" id="PTHR34269:SF11">
    <property type="entry name" value="B3 DOMAIN PROTEIN"/>
    <property type="match status" value="1"/>
</dbReference>
<evidence type="ECO:0000313" key="6">
    <source>
        <dbReference type="EMBL" id="EOX90715.1"/>
    </source>
</evidence>
<evidence type="ECO:0000256" key="2">
    <source>
        <dbReference type="ARBA" id="ARBA00023015"/>
    </source>
</evidence>
<proteinExistence type="predicted"/>
<keyword evidence="3" id="KW-0238">DNA-binding</keyword>
<evidence type="ECO:0000256" key="4">
    <source>
        <dbReference type="ARBA" id="ARBA00023163"/>
    </source>
</evidence>
<comment type="subcellular location">
    <subcellularLocation>
        <location evidence="1">Nucleus</location>
    </subcellularLocation>
</comment>
<evidence type="ECO:0000256" key="3">
    <source>
        <dbReference type="ARBA" id="ARBA00023125"/>
    </source>
</evidence>
<dbReference type="InterPro" id="IPR015300">
    <property type="entry name" value="DNA-bd_pseudobarrel_sf"/>
</dbReference>
<dbReference type="Proteomes" id="UP000026915">
    <property type="component" value="Chromosome 1"/>
</dbReference>
<dbReference type="Gramene" id="EOX90715">
    <property type="protein sequence ID" value="EOX90715"/>
    <property type="gene ID" value="TCM_000105"/>
</dbReference>
<dbReference type="eggNOG" id="ENOG502S55S">
    <property type="taxonomic scope" value="Eukaryota"/>
</dbReference>
<dbReference type="Gene3D" id="2.40.330.10">
    <property type="entry name" value="DNA-binding pseudobarrel domain"/>
    <property type="match status" value="1"/>
</dbReference>
<dbReference type="AlphaFoldDB" id="A0A061DF69"/>
<dbReference type="HOGENOM" id="CLU_1172442_0_0_1"/>
<evidence type="ECO:0000256" key="5">
    <source>
        <dbReference type="ARBA" id="ARBA00023242"/>
    </source>
</evidence>
<evidence type="ECO:0000313" key="7">
    <source>
        <dbReference type="Proteomes" id="UP000026915"/>
    </source>
</evidence>
<dbReference type="PANTHER" id="PTHR34269">
    <property type="entry name" value="TRANSCRIPTION FACTOR B3-DOMAIN FAMILY-RELATED"/>
    <property type="match status" value="1"/>
</dbReference>
<protein>
    <submittedName>
        <fullName evidence="6">AP2/B3 transcriptional factor family protein</fullName>
    </submittedName>
</protein>